<dbReference type="Gene3D" id="1.10.555.10">
    <property type="entry name" value="Rho GTPase activation protein"/>
    <property type="match status" value="1"/>
</dbReference>
<dbReference type="AlphaFoldDB" id="A0A670ICY7"/>
<protein>
    <recommendedName>
        <fullName evidence="1">Rho-GAP domain-containing protein</fullName>
    </recommendedName>
</protein>
<dbReference type="InterPro" id="IPR039102">
    <property type="entry name" value="FAM13"/>
</dbReference>
<dbReference type="GeneTree" id="ENSGT00940000165908"/>
<dbReference type="Pfam" id="PF00620">
    <property type="entry name" value="RhoGAP"/>
    <property type="match status" value="1"/>
</dbReference>
<dbReference type="InterPro" id="IPR000198">
    <property type="entry name" value="RhoGAP_dom"/>
</dbReference>
<name>A0A670ICY7_PODMU</name>
<sequence length="180" mass="20610">MIDLSYFQGGNCFSAMCFSYHLKKMFSCLQRCLNHKGLFRICGSVTKIKALKEKYDQGEEVDLVNEGDVNSIASLLKLFLNELPVAVIPDYLYNKSDMADRPGCTLRRLLSSLPKAHYSLFHFLIRFLVKVAAHSDENHMTMENLANVFGPTLFRPPLMLQSNDMLQNTSAKKKRKERHT</sequence>
<dbReference type="SUPFAM" id="SSF48350">
    <property type="entry name" value="GTPase activation domain, GAP"/>
    <property type="match status" value="1"/>
</dbReference>
<dbReference type="SMART" id="SM00324">
    <property type="entry name" value="RhoGAP"/>
    <property type="match status" value="1"/>
</dbReference>
<keyword evidence="3" id="KW-1185">Reference proteome</keyword>
<dbReference type="PANTHER" id="PTHR15904">
    <property type="entry name" value="FAM13"/>
    <property type="match status" value="1"/>
</dbReference>
<accession>A0A670ICY7</accession>
<proteinExistence type="predicted"/>
<reference evidence="2" key="3">
    <citation type="submission" date="2025-09" db="UniProtKB">
        <authorList>
            <consortium name="Ensembl"/>
        </authorList>
    </citation>
    <scope>IDENTIFICATION</scope>
</reference>
<reference evidence="2 3" key="1">
    <citation type="journal article" date="2019" name="Proc. Natl. Acad. Sci. U.S.A.">
        <title>Regulatory changes in pterin and carotenoid genes underlie balanced color polymorphisms in the wall lizard.</title>
        <authorList>
            <person name="Andrade P."/>
            <person name="Pinho C."/>
            <person name="Perez I de Lanuza G."/>
            <person name="Afonso S."/>
            <person name="Brejcha J."/>
            <person name="Rubin C.J."/>
            <person name="Wallerman O."/>
            <person name="Pereira P."/>
            <person name="Sabatino S.J."/>
            <person name="Bellati A."/>
            <person name="Pellitteri-Rosa D."/>
            <person name="Bosakova Z."/>
            <person name="Bunikis I."/>
            <person name="Carretero M.A."/>
            <person name="Feiner N."/>
            <person name="Marsik P."/>
            <person name="Pauperio F."/>
            <person name="Salvi D."/>
            <person name="Soler L."/>
            <person name="While G.M."/>
            <person name="Uller T."/>
            <person name="Font E."/>
            <person name="Andersson L."/>
            <person name="Carneiro M."/>
        </authorList>
    </citation>
    <scope>NUCLEOTIDE SEQUENCE</scope>
</reference>
<reference evidence="2" key="2">
    <citation type="submission" date="2025-08" db="UniProtKB">
        <authorList>
            <consortium name="Ensembl"/>
        </authorList>
    </citation>
    <scope>IDENTIFICATION</scope>
</reference>
<dbReference type="OMA" id="CAGACHN"/>
<dbReference type="GO" id="GO:0007165">
    <property type="term" value="P:signal transduction"/>
    <property type="evidence" value="ECO:0007669"/>
    <property type="project" value="InterPro"/>
</dbReference>
<dbReference type="CDD" id="cd00159">
    <property type="entry name" value="RhoGAP"/>
    <property type="match status" value="1"/>
</dbReference>
<feature type="domain" description="Rho-GAP" evidence="1">
    <location>
        <begin position="2"/>
        <end position="180"/>
    </location>
</feature>
<evidence type="ECO:0000259" key="1">
    <source>
        <dbReference type="PROSITE" id="PS50238"/>
    </source>
</evidence>
<dbReference type="Ensembl" id="ENSPMRT00000010424.1">
    <property type="protein sequence ID" value="ENSPMRP00000009780.1"/>
    <property type="gene ID" value="ENSPMRG00000006544.1"/>
</dbReference>
<organism evidence="2 3">
    <name type="scientific">Podarcis muralis</name>
    <name type="common">Wall lizard</name>
    <name type="synonym">Lacerta muralis</name>
    <dbReference type="NCBI Taxonomy" id="64176"/>
    <lineage>
        <taxon>Eukaryota</taxon>
        <taxon>Metazoa</taxon>
        <taxon>Chordata</taxon>
        <taxon>Craniata</taxon>
        <taxon>Vertebrata</taxon>
        <taxon>Euteleostomi</taxon>
        <taxon>Lepidosauria</taxon>
        <taxon>Squamata</taxon>
        <taxon>Bifurcata</taxon>
        <taxon>Unidentata</taxon>
        <taxon>Episquamata</taxon>
        <taxon>Laterata</taxon>
        <taxon>Lacertibaenia</taxon>
        <taxon>Lacertidae</taxon>
        <taxon>Podarcis</taxon>
    </lineage>
</organism>
<evidence type="ECO:0000313" key="2">
    <source>
        <dbReference type="Ensembl" id="ENSPMRP00000009780.1"/>
    </source>
</evidence>
<dbReference type="InterPro" id="IPR008936">
    <property type="entry name" value="Rho_GTPase_activation_prot"/>
</dbReference>
<dbReference type="Proteomes" id="UP000472272">
    <property type="component" value="Chromosome 5"/>
</dbReference>
<dbReference type="PROSITE" id="PS50238">
    <property type="entry name" value="RHOGAP"/>
    <property type="match status" value="1"/>
</dbReference>
<dbReference type="PANTHER" id="PTHR15904:SF19">
    <property type="entry name" value="PROTEIN FAM13C"/>
    <property type="match status" value="1"/>
</dbReference>
<evidence type="ECO:0000313" key="3">
    <source>
        <dbReference type="Proteomes" id="UP000472272"/>
    </source>
</evidence>